<dbReference type="RefSeq" id="WP_200592018.1">
    <property type="nucleotide sequence ID" value="NZ_JAEPBG010000004.1"/>
</dbReference>
<reference evidence="2" key="1">
    <citation type="submission" date="2021-01" db="EMBL/GenBank/DDBJ databases">
        <title>Genome sequence of strain Noviherbaspirillum sp. DKR-6.</title>
        <authorList>
            <person name="Chaudhary D.K."/>
        </authorList>
    </citation>
    <scope>NUCLEOTIDE SEQUENCE</scope>
    <source>
        <strain evidence="2">DKR-6</strain>
    </source>
</reference>
<organism evidence="2 3">
    <name type="scientific">Noviherbaspirillum pedocola</name>
    <dbReference type="NCBI Taxonomy" id="2801341"/>
    <lineage>
        <taxon>Bacteria</taxon>
        <taxon>Pseudomonadati</taxon>
        <taxon>Pseudomonadota</taxon>
        <taxon>Betaproteobacteria</taxon>
        <taxon>Burkholderiales</taxon>
        <taxon>Oxalobacteraceae</taxon>
        <taxon>Noviherbaspirillum</taxon>
    </lineage>
</organism>
<dbReference type="EMBL" id="JAEPBG010000004">
    <property type="protein sequence ID" value="MBK4735241.1"/>
    <property type="molecule type" value="Genomic_DNA"/>
</dbReference>
<evidence type="ECO:0000313" key="3">
    <source>
        <dbReference type="Proteomes" id="UP000622890"/>
    </source>
</evidence>
<comment type="caution">
    <text evidence="2">The sequence shown here is derived from an EMBL/GenBank/DDBJ whole genome shotgun (WGS) entry which is preliminary data.</text>
</comment>
<keyword evidence="3" id="KW-1185">Reference proteome</keyword>
<evidence type="ECO:0000313" key="2">
    <source>
        <dbReference type="EMBL" id="MBK4735241.1"/>
    </source>
</evidence>
<protein>
    <submittedName>
        <fullName evidence="2">Uncharacterized protein</fullName>
    </submittedName>
</protein>
<name>A0A934SR64_9BURK</name>
<accession>A0A934SR64</accession>
<proteinExistence type="predicted"/>
<feature type="compositionally biased region" description="Polar residues" evidence="1">
    <location>
        <begin position="57"/>
        <end position="67"/>
    </location>
</feature>
<dbReference type="Proteomes" id="UP000622890">
    <property type="component" value="Unassembled WGS sequence"/>
</dbReference>
<feature type="compositionally biased region" description="Basic residues" evidence="1">
    <location>
        <begin position="42"/>
        <end position="53"/>
    </location>
</feature>
<gene>
    <name evidence="2" type="ORF">JJB74_11515</name>
</gene>
<sequence>MDKDTAAFGRFLKKVIAPRHRSGQAATDKDDPRLEELAQRVRAKKRSLRKTAKAAKGSTTESISSEQFILHNGKRYDS</sequence>
<evidence type="ECO:0000256" key="1">
    <source>
        <dbReference type="SAM" id="MobiDB-lite"/>
    </source>
</evidence>
<feature type="region of interest" description="Disordered" evidence="1">
    <location>
        <begin position="42"/>
        <end position="78"/>
    </location>
</feature>
<dbReference type="AlphaFoldDB" id="A0A934SR64"/>